<proteinExistence type="predicted"/>
<dbReference type="PROSITE" id="PS00352">
    <property type="entry name" value="CSD_1"/>
    <property type="match status" value="1"/>
</dbReference>
<dbReference type="Pfam" id="PF00313">
    <property type="entry name" value="CSD"/>
    <property type="match status" value="1"/>
</dbReference>
<organism evidence="4">
    <name type="scientific">Chaetoceros debilis</name>
    <dbReference type="NCBI Taxonomy" id="122233"/>
    <lineage>
        <taxon>Eukaryota</taxon>
        <taxon>Sar</taxon>
        <taxon>Stramenopiles</taxon>
        <taxon>Ochrophyta</taxon>
        <taxon>Bacillariophyta</taxon>
        <taxon>Coscinodiscophyceae</taxon>
        <taxon>Chaetocerotophycidae</taxon>
        <taxon>Chaetocerotales</taxon>
        <taxon>Chaetocerotaceae</taxon>
        <taxon>Chaetoceros</taxon>
    </lineage>
</organism>
<feature type="domain" description="CSD" evidence="3">
    <location>
        <begin position="34"/>
        <end position="100"/>
    </location>
</feature>
<dbReference type="InterPro" id="IPR019844">
    <property type="entry name" value="CSD_CS"/>
</dbReference>
<evidence type="ECO:0000313" key="4">
    <source>
        <dbReference type="EMBL" id="CAE0465449.1"/>
    </source>
</evidence>
<dbReference type="InterPro" id="IPR011129">
    <property type="entry name" value="CSD"/>
</dbReference>
<dbReference type="InterPro" id="IPR002059">
    <property type="entry name" value="CSP_DNA-bd"/>
</dbReference>
<dbReference type="GO" id="GO:0003676">
    <property type="term" value="F:nucleic acid binding"/>
    <property type="evidence" value="ECO:0007669"/>
    <property type="project" value="InterPro"/>
</dbReference>
<dbReference type="PROSITE" id="PS51857">
    <property type="entry name" value="CSD_2"/>
    <property type="match status" value="1"/>
</dbReference>
<dbReference type="SUPFAM" id="SSF50249">
    <property type="entry name" value="Nucleic acid-binding proteins"/>
    <property type="match status" value="1"/>
</dbReference>
<dbReference type="AlphaFoldDB" id="A0A7S3Q4C4"/>
<dbReference type="CDD" id="cd04458">
    <property type="entry name" value="CSP_CDS"/>
    <property type="match status" value="1"/>
</dbReference>
<dbReference type="PANTHER" id="PTHR46565">
    <property type="entry name" value="COLD SHOCK DOMAIN PROTEIN 2"/>
    <property type="match status" value="1"/>
</dbReference>
<feature type="region of interest" description="Disordered" evidence="1">
    <location>
        <begin position="78"/>
        <end position="120"/>
    </location>
</feature>
<feature type="signal peptide" evidence="2">
    <location>
        <begin position="1"/>
        <end position="17"/>
    </location>
</feature>
<gene>
    <name evidence="4" type="ORF">CDEB00056_LOCUS10290</name>
</gene>
<accession>A0A7S3Q4C4</accession>
<dbReference type="EMBL" id="HBIO01013227">
    <property type="protein sequence ID" value="CAE0465449.1"/>
    <property type="molecule type" value="Transcribed_RNA"/>
</dbReference>
<keyword evidence="2" id="KW-0732">Signal</keyword>
<dbReference type="SMART" id="SM00357">
    <property type="entry name" value="CSP"/>
    <property type="match status" value="1"/>
</dbReference>
<protein>
    <recommendedName>
        <fullName evidence="3">CSD domain-containing protein</fullName>
    </recommendedName>
</protein>
<evidence type="ECO:0000256" key="2">
    <source>
        <dbReference type="SAM" id="SignalP"/>
    </source>
</evidence>
<name>A0A7S3Q4C4_9STRA</name>
<evidence type="ECO:0000256" key="1">
    <source>
        <dbReference type="SAM" id="MobiDB-lite"/>
    </source>
</evidence>
<dbReference type="Gene3D" id="2.40.50.140">
    <property type="entry name" value="Nucleic acid-binding proteins"/>
    <property type="match status" value="1"/>
</dbReference>
<sequence length="120" mass="12828">MFARLIVIAAAISSAAAFAPMSSSGRMATAVFDVKTGEVKWFDTTKGFGFIKPTDGGDDVFVHQTVIKADGFRSLAEGEPVEYTTEEDQNGRIKAASCTGPDDSNVQGAPRNDSYDDGYY</sequence>
<dbReference type="PRINTS" id="PR00050">
    <property type="entry name" value="COLDSHOCK"/>
</dbReference>
<evidence type="ECO:0000259" key="3">
    <source>
        <dbReference type="PROSITE" id="PS51857"/>
    </source>
</evidence>
<dbReference type="InterPro" id="IPR012340">
    <property type="entry name" value="NA-bd_OB-fold"/>
</dbReference>
<feature type="chain" id="PRO_5031125349" description="CSD domain-containing protein" evidence="2">
    <location>
        <begin position="18"/>
        <end position="120"/>
    </location>
</feature>
<reference evidence="4" key="1">
    <citation type="submission" date="2021-01" db="EMBL/GenBank/DDBJ databases">
        <authorList>
            <person name="Corre E."/>
            <person name="Pelletier E."/>
            <person name="Niang G."/>
            <person name="Scheremetjew M."/>
            <person name="Finn R."/>
            <person name="Kale V."/>
            <person name="Holt S."/>
            <person name="Cochrane G."/>
            <person name="Meng A."/>
            <person name="Brown T."/>
            <person name="Cohen L."/>
        </authorList>
    </citation>
    <scope>NUCLEOTIDE SEQUENCE</scope>
    <source>
        <strain evidence="4">MM31A-1</strain>
    </source>
</reference>
<dbReference type="PANTHER" id="PTHR46565:SF20">
    <property type="entry name" value="COLD SHOCK DOMAIN-CONTAINING PROTEIN 4"/>
    <property type="match status" value="1"/>
</dbReference>